<evidence type="ECO:0000256" key="1">
    <source>
        <dbReference type="ARBA" id="ARBA00022553"/>
    </source>
</evidence>
<dbReference type="AlphaFoldDB" id="A0A2G2WB18"/>
<gene>
    <name evidence="7" type="ORF">CQW23_16315</name>
</gene>
<evidence type="ECO:0000256" key="5">
    <source>
        <dbReference type="ARBA" id="ARBA00022840"/>
    </source>
</evidence>
<keyword evidence="4" id="KW-0418">Kinase</keyword>
<dbReference type="PROSITE" id="PS50011">
    <property type="entry name" value="PROTEIN_KINASE_DOM"/>
    <property type="match status" value="1"/>
</dbReference>
<keyword evidence="1" id="KW-0597">Phosphoprotein</keyword>
<reference evidence="7 8" key="1">
    <citation type="journal article" date="2017" name="Genome Biol.">
        <title>New reference genome sequences of hot pepper reveal the massive evolution of plant disease-resistance genes by retroduplication.</title>
        <authorList>
            <person name="Kim S."/>
            <person name="Park J."/>
            <person name="Yeom S.I."/>
            <person name="Kim Y.M."/>
            <person name="Seo E."/>
            <person name="Kim K.T."/>
            <person name="Kim M.S."/>
            <person name="Lee J.M."/>
            <person name="Cheong K."/>
            <person name="Shin H.S."/>
            <person name="Kim S.B."/>
            <person name="Han K."/>
            <person name="Lee J."/>
            <person name="Park M."/>
            <person name="Lee H.A."/>
            <person name="Lee H.Y."/>
            <person name="Lee Y."/>
            <person name="Oh S."/>
            <person name="Lee J.H."/>
            <person name="Choi E."/>
            <person name="Choi E."/>
            <person name="Lee S.E."/>
            <person name="Jeon J."/>
            <person name="Kim H."/>
            <person name="Choi G."/>
            <person name="Song H."/>
            <person name="Lee J."/>
            <person name="Lee S.C."/>
            <person name="Kwon J.K."/>
            <person name="Lee H.Y."/>
            <person name="Koo N."/>
            <person name="Hong Y."/>
            <person name="Kim R.W."/>
            <person name="Kang W.H."/>
            <person name="Huh J.H."/>
            <person name="Kang B.C."/>
            <person name="Yang T.J."/>
            <person name="Lee Y.H."/>
            <person name="Bennetzen J.L."/>
            <person name="Choi D."/>
        </authorList>
    </citation>
    <scope>NUCLEOTIDE SEQUENCE [LARGE SCALE GENOMIC DNA]</scope>
    <source>
        <strain evidence="8">cv. PBC81</strain>
    </source>
</reference>
<sequence>MKDEVDEDEGVEMMKDKVDEDEGLMMMMKKLELDEWGFLPYFYIYFNYHESPDWRSPLNHNYGFLQRSLQNFIDNCDQYESFDFSIGTETVGGVKLCSYAELQEINDNFDSNRCIQKTLCGRLFPGTIGEGSEKRSVIVKTWDFLLPYGHGHVQRPFDFCDQIKLFTNKEVNTHPRLAKLCAICCEIRLAVVYDVKFDENTTRFLSDVLLKDDFGWYDRLNVAIQLANLLVSLHEKDIFLGSVTASCIMILDKEMNIKLFDFGPAPTRLYGKNNDMTIKCHPGREAPDRGYMSTKSDVYVFGMLLVELITKKELDDSFSNAKEGGKKNVVDESFKEVDPETASRITSLTYRCTEWKPAERPTMKDVLDVLTEAMKMGARGEKRERDENEAVEAAAVPLLA</sequence>
<dbReference type="InterPro" id="IPR000719">
    <property type="entry name" value="Prot_kinase_dom"/>
</dbReference>
<dbReference type="GO" id="GO:0004672">
    <property type="term" value="F:protein kinase activity"/>
    <property type="evidence" value="ECO:0007669"/>
    <property type="project" value="InterPro"/>
</dbReference>
<dbReference type="Gene3D" id="3.30.200.20">
    <property type="entry name" value="Phosphorylase Kinase, domain 1"/>
    <property type="match status" value="1"/>
</dbReference>
<dbReference type="EMBL" id="MLFT02000007">
    <property type="protein sequence ID" value="PHT42290.1"/>
    <property type="molecule type" value="Genomic_DNA"/>
</dbReference>
<evidence type="ECO:0000256" key="3">
    <source>
        <dbReference type="ARBA" id="ARBA00022741"/>
    </source>
</evidence>
<dbReference type="Pfam" id="PF07714">
    <property type="entry name" value="PK_Tyr_Ser-Thr"/>
    <property type="match status" value="1"/>
</dbReference>
<keyword evidence="5" id="KW-0067">ATP-binding</keyword>
<keyword evidence="3" id="KW-0547">Nucleotide-binding</keyword>
<accession>A0A2G2WB18</accession>
<evidence type="ECO:0000256" key="4">
    <source>
        <dbReference type="ARBA" id="ARBA00022777"/>
    </source>
</evidence>
<dbReference type="Gene3D" id="1.10.510.10">
    <property type="entry name" value="Transferase(Phosphotransferase) domain 1"/>
    <property type="match status" value="1"/>
</dbReference>
<evidence type="ECO:0000256" key="2">
    <source>
        <dbReference type="ARBA" id="ARBA00022679"/>
    </source>
</evidence>
<dbReference type="InterPro" id="IPR011009">
    <property type="entry name" value="Kinase-like_dom_sf"/>
</dbReference>
<dbReference type="GO" id="GO:0005524">
    <property type="term" value="F:ATP binding"/>
    <property type="evidence" value="ECO:0007669"/>
    <property type="project" value="UniProtKB-KW"/>
</dbReference>
<dbReference type="PANTHER" id="PTHR47983">
    <property type="entry name" value="PTO-INTERACTING PROTEIN 1-LIKE"/>
    <property type="match status" value="1"/>
</dbReference>
<protein>
    <recommendedName>
        <fullName evidence="6">Protein kinase domain-containing protein</fullName>
    </recommendedName>
</protein>
<feature type="domain" description="Protein kinase" evidence="6">
    <location>
        <begin position="80"/>
        <end position="374"/>
    </location>
</feature>
<dbReference type="InterPro" id="IPR001245">
    <property type="entry name" value="Ser-Thr/Tyr_kinase_cat_dom"/>
</dbReference>
<organism evidence="7 8">
    <name type="scientific">Capsicum baccatum</name>
    <name type="common">Peruvian pepper</name>
    <dbReference type="NCBI Taxonomy" id="33114"/>
    <lineage>
        <taxon>Eukaryota</taxon>
        <taxon>Viridiplantae</taxon>
        <taxon>Streptophyta</taxon>
        <taxon>Embryophyta</taxon>
        <taxon>Tracheophyta</taxon>
        <taxon>Spermatophyta</taxon>
        <taxon>Magnoliopsida</taxon>
        <taxon>eudicotyledons</taxon>
        <taxon>Gunneridae</taxon>
        <taxon>Pentapetalae</taxon>
        <taxon>asterids</taxon>
        <taxon>lamiids</taxon>
        <taxon>Solanales</taxon>
        <taxon>Solanaceae</taxon>
        <taxon>Solanoideae</taxon>
        <taxon>Capsiceae</taxon>
        <taxon>Capsicum</taxon>
    </lineage>
</organism>
<comment type="caution">
    <text evidence="7">The sequence shown here is derived from an EMBL/GenBank/DDBJ whole genome shotgun (WGS) entry which is preliminary data.</text>
</comment>
<dbReference type="InterPro" id="IPR052101">
    <property type="entry name" value="Plant_StressResp_Kinase"/>
</dbReference>
<reference evidence="8" key="2">
    <citation type="journal article" date="2017" name="J. Anim. Genet.">
        <title>Multiple reference genome sequences of hot pepper reveal the massive evolution of plant disease resistance genes by retroduplication.</title>
        <authorList>
            <person name="Kim S."/>
            <person name="Park J."/>
            <person name="Yeom S.-I."/>
            <person name="Kim Y.-M."/>
            <person name="Seo E."/>
            <person name="Kim K.-T."/>
            <person name="Kim M.-S."/>
            <person name="Lee J.M."/>
            <person name="Cheong K."/>
            <person name="Shin H.-S."/>
            <person name="Kim S.-B."/>
            <person name="Han K."/>
            <person name="Lee J."/>
            <person name="Park M."/>
            <person name="Lee H.-A."/>
            <person name="Lee H.-Y."/>
            <person name="Lee Y."/>
            <person name="Oh S."/>
            <person name="Lee J.H."/>
            <person name="Choi E."/>
            <person name="Choi E."/>
            <person name="Lee S.E."/>
            <person name="Jeon J."/>
            <person name="Kim H."/>
            <person name="Choi G."/>
            <person name="Song H."/>
            <person name="Lee J."/>
            <person name="Lee S.-C."/>
            <person name="Kwon J.-K."/>
            <person name="Lee H.-Y."/>
            <person name="Koo N."/>
            <person name="Hong Y."/>
            <person name="Kim R.W."/>
            <person name="Kang W.-H."/>
            <person name="Huh J.H."/>
            <person name="Kang B.-C."/>
            <person name="Yang T.-J."/>
            <person name="Lee Y.-H."/>
            <person name="Bennetzen J.L."/>
            <person name="Choi D."/>
        </authorList>
    </citation>
    <scope>NUCLEOTIDE SEQUENCE [LARGE SCALE GENOMIC DNA]</scope>
    <source>
        <strain evidence="8">cv. PBC81</strain>
    </source>
</reference>
<dbReference type="PANTHER" id="PTHR47983:SF22">
    <property type="entry name" value="PROLINE-RICH RECEPTOR-LIKE PROTEIN KINASE PERK2"/>
    <property type="match status" value="1"/>
</dbReference>
<evidence type="ECO:0000313" key="7">
    <source>
        <dbReference type="EMBL" id="PHT42290.1"/>
    </source>
</evidence>
<evidence type="ECO:0000259" key="6">
    <source>
        <dbReference type="PROSITE" id="PS50011"/>
    </source>
</evidence>
<dbReference type="OrthoDB" id="1300456at2759"/>
<keyword evidence="2" id="KW-0808">Transferase</keyword>
<name>A0A2G2WB18_CAPBA</name>
<keyword evidence="8" id="KW-1185">Reference proteome</keyword>
<evidence type="ECO:0000313" key="8">
    <source>
        <dbReference type="Proteomes" id="UP000224567"/>
    </source>
</evidence>
<proteinExistence type="predicted"/>
<dbReference type="Proteomes" id="UP000224567">
    <property type="component" value="Unassembled WGS sequence"/>
</dbReference>
<dbReference type="SUPFAM" id="SSF56112">
    <property type="entry name" value="Protein kinase-like (PK-like)"/>
    <property type="match status" value="1"/>
</dbReference>